<sequence>MPNRHALRTDEPVCGTIHRTACSWCKTLNRVYANVPTYCYECGHRGDVPMGDCDCEECRYRTFAVRVTTCCPRHPHRPDPGCPICTAKNATN</sequence>
<accession>A0A2Z3H311</accession>
<gene>
    <name evidence="1" type="ORF">C1280_18045</name>
</gene>
<dbReference type="AlphaFoldDB" id="A0A2Z3H311"/>
<reference evidence="1 2" key="1">
    <citation type="submission" date="2018-01" db="EMBL/GenBank/DDBJ databases">
        <title>G. obscuriglobus.</title>
        <authorList>
            <person name="Franke J."/>
            <person name="Blomberg W."/>
            <person name="Selmecki A."/>
        </authorList>
    </citation>
    <scope>NUCLEOTIDE SEQUENCE [LARGE SCALE GENOMIC DNA]</scope>
    <source>
        <strain evidence="1 2">DSM 5831</strain>
    </source>
</reference>
<proteinExistence type="predicted"/>
<evidence type="ECO:0000313" key="2">
    <source>
        <dbReference type="Proteomes" id="UP000245802"/>
    </source>
</evidence>
<keyword evidence="2" id="KW-1185">Reference proteome</keyword>
<dbReference type="RefSeq" id="WP_010036760.1">
    <property type="nucleotide sequence ID" value="NZ_CP025958.1"/>
</dbReference>
<evidence type="ECO:0000313" key="1">
    <source>
        <dbReference type="EMBL" id="AWM38702.1"/>
    </source>
</evidence>
<dbReference type="Proteomes" id="UP000245802">
    <property type="component" value="Chromosome"/>
</dbReference>
<organism evidence="1 2">
    <name type="scientific">Gemmata obscuriglobus</name>
    <dbReference type="NCBI Taxonomy" id="114"/>
    <lineage>
        <taxon>Bacteria</taxon>
        <taxon>Pseudomonadati</taxon>
        <taxon>Planctomycetota</taxon>
        <taxon>Planctomycetia</taxon>
        <taxon>Gemmatales</taxon>
        <taxon>Gemmataceae</taxon>
        <taxon>Gemmata</taxon>
    </lineage>
</organism>
<dbReference type="EMBL" id="CP025958">
    <property type="protein sequence ID" value="AWM38702.1"/>
    <property type="molecule type" value="Genomic_DNA"/>
</dbReference>
<name>A0A2Z3H311_9BACT</name>
<dbReference type="KEGG" id="gog:C1280_18045"/>
<protein>
    <submittedName>
        <fullName evidence="1">Uncharacterized protein</fullName>
    </submittedName>
</protein>